<evidence type="ECO:0000256" key="1">
    <source>
        <dbReference type="SAM" id="MobiDB-lite"/>
    </source>
</evidence>
<dbReference type="AlphaFoldDB" id="A0A0G4HKM2"/>
<evidence type="ECO:0000313" key="2">
    <source>
        <dbReference type="EMBL" id="CEM44647.1"/>
    </source>
</evidence>
<accession>A0A0G4HKM2</accession>
<feature type="region of interest" description="Disordered" evidence="1">
    <location>
        <begin position="357"/>
        <end position="428"/>
    </location>
</feature>
<proteinExistence type="predicted"/>
<reference evidence="2" key="1">
    <citation type="submission" date="2014-11" db="EMBL/GenBank/DDBJ databases">
        <authorList>
            <person name="Otto D Thomas"/>
            <person name="Naeem Raeece"/>
        </authorList>
    </citation>
    <scope>NUCLEOTIDE SEQUENCE</scope>
</reference>
<gene>
    <name evidence="2" type="ORF">Cvel_7242</name>
</gene>
<feature type="compositionally biased region" description="Low complexity" evidence="1">
    <location>
        <begin position="401"/>
        <end position="422"/>
    </location>
</feature>
<name>A0A0G4HKM2_9ALVE</name>
<protein>
    <submittedName>
        <fullName evidence="2">Uncharacterized protein</fullName>
    </submittedName>
</protein>
<sequence length="428" mass="47646">MKTVAAFAFDVAQWPAAEKGWYKHTSSFLSFFSVGMAMAGFDLGKLGANAVTAFALDGEADPGLYREKVQRGLRRRGFEVEVRPYKCDGRQEAADTRLSCKALWEALQKATLFFLASGEAVRIVVGVLGVDADLKAIAETLEDALSVRGWLPAGCEVHVVMMGTRAKAPKTVGKRWEDLREKLKKVRLHVSYVEEAPEVEMVFSGNQSVWNPSAIVRRNTTTEKQRDDADKEFDSQASRTLKFLPTDDKRFVIQECKALDVEGTGYVRTADVADLLYLRRKMTEGEVFESTADQISEWVPYATILGATVPPKTPEETIKTPQELYMENQALKEDNEKKKRKLSELEASLAEAERKLETFSHESEPGYNQLDGCNQSERRNKRQRFHVDEEGEDSAAIVPPSQTDASTSTSSTSFGSLSSFPSGEQTPL</sequence>
<dbReference type="VEuPathDB" id="CryptoDB:Cvel_7242"/>
<dbReference type="EMBL" id="CDMZ01002978">
    <property type="protein sequence ID" value="CEM44647.1"/>
    <property type="molecule type" value="Genomic_DNA"/>
</dbReference>
<organism evidence="2">
    <name type="scientific">Chromera velia CCMP2878</name>
    <dbReference type="NCBI Taxonomy" id="1169474"/>
    <lineage>
        <taxon>Eukaryota</taxon>
        <taxon>Sar</taxon>
        <taxon>Alveolata</taxon>
        <taxon>Colpodellida</taxon>
        <taxon>Chromeraceae</taxon>
        <taxon>Chromera</taxon>
    </lineage>
</organism>